<dbReference type="EMBL" id="UOEK01000601">
    <property type="protein sequence ID" value="VAW09528.1"/>
    <property type="molecule type" value="Genomic_DNA"/>
</dbReference>
<protein>
    <submittedName>
        <fullName evidence="1">Uncharacterized protein</fullName>
    </submittedName>
</protein>
<gene>
    <name evidence="1" type="ORF">MNBD_ACTINO02-2541</name>
</gene>
<feature type="non-terminal residue" evidence="1">
    <location>
        <position position="1"/>
    </location>
</feature>
<evidence type="ECO:0000313" key="1">
    <source>
        <dbReference type="EMBL" id="VAW09528.1"/>
    </source>
</evidence>
<sequence>KVCAARIELVDDPDVRNVFPGSYQSPVELTTKQ</sequence>
<reference evidence="1" key="1">
    <citation type="submission" date="2018-06" db="EMBL/GenBank/DDBJ databases">
        <authorList>
            <person name="Zhirakovskaya E."/>
        </authorList>
    </citation>
    <scope>NUCLEOTIDE SEQUENCE</scope>
</reference>
<dbReference type="AlphaFoldDB" id="A0A3B0SVI2"/>
<name>A0A3B0SVI2_9ZZZZ</name>
<proteinExistence type="predicted"/>
<organism evidence="1">
    <name type="scientific">hydrothermal vent metagenome</name>
    <dbReference type="NCBI Taxonomy" id="652676"/>
    <lineage>
        <taxon>unclassified sequences</taxon>
        <taxon>metagenomes</taxon>
        <taxon>ecological metagenomes</taxon>
    </lineage>
</organism>
<accession>A0A3B0SVI2</accession>